<comment type="caution">
    <text evidence="2">The sequence shown here is derived from an EMBL/GenBank/DDBJ whole genome shotgun (WGS) entry which is preliminary data.</text>
</comment>
<keyword evidence="1" id="KW-0472">Membrane</keyword>
<evidence type="ECO:0000313" key="3">
    <source>
        <dbReference type="Proteomes" id="UP000559256"/>
    </source>
</evidence>
<keyword evidence="3" id="KW-1185">Reference proteome</keyword>
<evidence type="ECO:0000313" key="2">
    <source>
        <dbReference type="EMBL" id="KAF5350215.1"/>
    </source>
</evidence>
<protein>
    <submittedName>
        <fullName evidence="2">Uncharacterized protein</fullName>
    </submittedName>
</protein>
<keyword evidence="1" id="KW-0812">Transmembrane</keyword>
<evidence type="ECO:0000256" key="1">
    <source>
        <dbReference type="SAM" id="Phobius"/>
    </source>
</evidence>
<dbReference type="EMBL" id="JAACJM010000076">
    <property type="protein sequence ID" value="KAF5350215.1"/>
    <property type="molecule type" value="Genomic_DNA"/>
</dbReference>
<feature type="transmembrane region" description="Helical" evidence="1">
    <location>
        <begin position="34"/>
        <end position="51"/>
    </location>
</feature>
<name>A0A8H5FUH0_9AGAR</name>
<keyword evidence="1" id="KW-1133">Transmembrane helix</keyword>
<sequence>MSNSTSDSTSNVDHLSAQDASFMQNWIIQEAVEGLFYGIEFFLTLSAIYFLV</sequence>
<dbReference type="AlphaFoldDB" id="A0A8H5FUH0"/>
<dbReference type="Proteomes" id="UP000559256">
    <property type="component" value="Unassembled WGS sequence"/>
</dbReference>
<organism evidence="2 3">
    <name type="scientific">Tetrapyrgos nigripes</name>
    <dbReference type="NCBI Taxonomy" id="182062"/>
    <lineage>
        <taxon>Eukaryota</taxon>
        <taxon>Fungi</taxon>
        <taxon>Dikarya</taxon>
        <taxon>Basidiomycota</taxon>
        <taxon>Agaricomycotina</taxon>
        <taxon>Agaricomycetes</taxon>
        <taxon>Agaricomycetidae</taxon>
        <taxon>Agaricales</taxon>
        <taxon>Marasmiineae</taxon>
        <taxon>Marasmiaceae</taxon>
        <taxon>Tetrapyrgos</taxon>
    </lineage>
</organism>
<reference evidence="2 3" key="1">
    <citation type="journal article" date="2020" name="ISME J.">
        <title>Uncovering the hidden diversity of litter-decomposition mechanisms in mushroom-forming fungi.</title>
        <authorList>
            <person name="Floudas D."/>
            <person name="Bentzer J."/>
            <person name="Ahren D."/>
            <person name="Johansson T."/>
            <person name="Persson P."/>
            <person name="Tunlid A."/>
        </authorList>
    </citation>
    <scope>NUCLEOTIDE SEQUENCE [LARGE SCALE GENOMIC DNA]</scope>
    <source>
        <strain evidence="2 3">CBS 291.85</strain>
    </source>
</reference>
<accession>A0A8H5FUH0</accession>
<proteinExistence type="predicted"/>
<gene>
    <name evidence="2" type="ORF">D9758_007864</name>
</gene>